<dbReference type="InParanoid" id="A0A1Y1YJY5"/>
<dbReference type="Proteomes" id="UP000193498">
    <property type="component" value="Unassembled WGS sequence"/>
</dbReference>
<proteinExistence type="predicted"/>
<reference evidence="1 2" key="1">
    <citation type="submission" date="2016-07" db="EMBL/GenBank/DDBJ databases">
        <title>Pervasive Adenine N6-methylation of Active Genes in Fungi.</title>
        <authorList>
            <consortium name="DOE Joint Genome Institute"/>
            <person name="Mondo S.J."/>
            <person name="Dannebaum R.O."/>
            <person name="Kuo R.C."/>
            <person name="Labutti K."/>
            <person name="Haridas S."/>
            <person name="Kuo A."/>
            <person name="Salamov A."/>
            <person name="Ahrendt S.R."/>
            <person name="Lipzen A."/>
            <person name="Sullivan W."/>
            <person name="Andreopoulos W.B."/>
            <person name="Clum A."/>
            <person name="Lindquist E."/>
            <person name="Daum C."/>
            <person name="Ramamoorthy G.K."/>
            <person name="Gryganskyi A."/>
            <person name="Culley D."/>
            <person name="Magnuson J.K."/>
            <person name="James T.Y."/>
            <person name="O'Malley M.A."/>
            <person name="Stajich J.E."/>
            <person name="Spatafora J.W."/>
            <person name="Visel A."/>
            <person name="Grigoriev I.V."/>
        </authorList>
    </citation>
    <scope>NUCLEOTIDE SEQUENCE [LARGE SCALE GENOMIC DNA]</scope>
    <source>
        <strain evidence="1 2">CBS 931.73</strain>
    </source>
</reference>
<dbReference type="EMBL" id="MCFE01000115">
    <property type="protein sequence ID" value="ORX98337.1"/>
    <property type="molecule type" value="Genomic_DNA"/>
</dbReference>
<accession>A0A1Y1YJY5</accession>
<sequence>MFNVMFKIVELDTKAKELKPSECTRGIIFACVSQFNIDSENPSHTITMAECKSCATKFHYLVGEGCPTCGNSPDRYFYNLTHQLSFIDDTAELHTPVMDDYAMIKLIGYRPEEFATLNSHEKTVLKYSVLFERFKLFFMMYKNEMKQSTEIRLVDCERANLEEMLNLTYLVSEMDT</sequence>
<gene>
    <name evidence="1" type="ORF">K493DRAFT_406620</name>
</gene>
<evidence type="ECO:0000313" key="2">
    <source>
        <dbReference type="Proteomes" id="UP000193498"/>
    </source>
</evidence>
<dbReference type="STRING" id="1314790.A0A1Y1YJY5"/>
<organism evidence="1 2">
    <name type="scientific">Basidiobolus meristosporus CBS 931.73</name>
    <dbReference type="NCBI Taxonomy" id="1314790"/>
    <lineage>
        <taxon>Eukaryota</taxon>
        <taxon>Fungi</taxon>
        <taxon>Fungi incertae sedis</taxon>
        <taxon>Zoopagomycota</taxon>
        <taxon>Entomophthoromycotina</taxon>
        <taxon>Basidiobolomycetes</taxon>
        <taxon>Basidiobolales</taxon>
        <taxon>Basidiobolaceae</taxon>
        <taxon>Basidiobolus</taxon>
    </lineage>
</organism>
<keyword evidence="2" id="KW-1185">Reference proteome</keyword>
<name>A0A1Y1YJY5_9FUNG</name>
<evidence type="ECO:0000313" key="1">
    <source>
        <dbReference type="EMBL" id="ORX98337.1"/>
    </source>
</evidence>
<dbReference type="AlphaFoldDB" id="A0A1Y1YJY5"/>
<dbReference type="OrthoDB" id="3248508at2759"/>
<protein>
    <submittedName>
        <fullName evidence="1">Uncharacterized protein</fullName>
    </submittedName>
</protein>
<comment type="caution">
    <text evidence="1">The sequence shown here is derived from an EMBL/GenBank/DDBJ whole genome shotgun (WGS) entry which is preliminary data.</text>
</comment>